<reference evidence="5" key="1">
    <citation type="journal article" date="2023" name="IMA Fungus">
        <title>Comparative genomic study of the Penicillium genus elucidates a diverse pangenome and 15 lateral gene transfer events.</title>
        <authorList>
            <person name="Petersen C."/>
            <person name="Sorensen T."/>
            <person name="Nielsen M.R."/>
            <person name="Sondergaard T.E."/>
            <person name="Sorensen J.L."/>
            <person name="Fitzpatrick D.A."/>
            <person name="Frisvad J.C."/>
            <person name="Nielsen K.L."/>
        </authorList>
    </citation>
    <scope>NUCLEOTIDE SEQUENCE</scope>
    <source>
        <strain evidence="5">IBT 15450</strain>
    </source>
</reference>
<dbReference type="Proteomes" id="UP001219568">
    <property type="component" value="Unassembled WGS sequence"/>
</dbReference>
<dbReference type="GO" id="GO:0032259">
    <property type="term" value="P:methylation"/>
    <property type="evidence" value="ECO:0007669"/>
    <property type="project" value="UniProtKB-KW"/>
</dbReference>
<dbReference type="InterPro" id="IPR016461">
    <property type="entry name" value="COMT-like"/>
</dbReference>
<evidence type="ECO:0000256" key="1">
    <source>
        <dbReference type="ARBA" id="ARBA00022603"/>
    </source>
</evidence>
<proteinExistence type="predicted"/>
<dbReference type="EMBL" id="JAQJZL010000010">
    <property type="protein sequence ID" value="KAJ6034636.1"/>
    <property type="molecule type" value="Genomic_DNA"/>
</dbReference>
<keyword evidence="1" id="KW-0489">Methyltransferase</keyword>
<dbReference type="PANTHER" id="PTHR43712:SF1">
    <property type="entry name" value="HYPOTHETICAL O-METHYLTRANSFERASE (EUROFUNG)-RELATED"/>
    <property type="match status" value="1"/>
</dbReference>
<feature type="non-terminal residue" evidence="5">
    <location>
        <position position="408"/>
    </location>
</feature>
<evidence type="ECO:0000313" key="6">
    <source>
        <dbReference type="Proteomes" id="UP001219568"/>
    </source>
</evidence>
<dbReference type="Pfam" id="PF00891">
    <property type="entry name" value="Methyltransf_2"/>
    <property type="match status" value="1"/>
</dbReference>
<organism evidence="5 6">
    <name type="scientific">Penicillium canescens</name>
    <dbReference type="NCBI Taxonomy" id="5083"/>
    <lineage>
        <taxon>Eukaryota</taxon>
        <taxon>Fungi</taxon>
        <taxon>Dikarya</taxon>
        <taxon>Ascomycota</taxon>
        <taxon>Pezizomycotina</taxon>
        <taxon>Eurotiomycetes</taxon>
        <taxon>Eurotiomycetidae</taxon>
        <taxon>Eurotiales</taxon>
        <taxon>Aspergillaceae</taxon>
        <taxon>Penicillium</taxon>
    </lineage>
</organism>
<evidence type="ECO:0000259" key="4">
    <source>
        <dbReference type="Pfam" id="PF00891"/>
    </source>
</evidence>
<keyword evidence="6" id="KW-1185">Reference proteome</keyword>
<accession>A0AAD6I6A8</accession>
<dbReference type="GO" id="GO:0044550">
    <property type="term" value="P:secondary metabolite biosynthetic process"/>
    <property type="evidence" value="ECO:0007669"/>
    <property type="project" value="UniProtKB-ARBA"/>
</dbReference>
<reference evidence="5" key="2">
    <citation type="submission" date="2023-01" db="EMBL/GenBank/DDBJ databases">
        <authorList>
            <person name="Petersen C."/>
        </authorList>
    </citation>
    <scope>NUCLEOTIDE SEQUENCE</scope>
    <source>
        <strain evidence="5">IBT 15450</strain>
    </source>
</reference>
<evidence type="ECO:0000256" key="3">
    <source>
        <dbReference type="ARBA" id="ARBA00022691"/>
    </source>
</evidence>
<keyword evidence="2" id="KW-0808">Transferase</keyword>
<dbReference type="AlphaFoldDB" id="A0AAD6I6A8"/>
<sequence length="408" mass="45966">KLSSQCQFLTQNARMRQELDITGQITALAGTIKSEELDEVTRLQALSAARDLLETLESPVERIIQDVVMNPPILTSIRMGVQLGIFTQISQNPEHGVTAQEIAERSGASPIVVDQFLRLLAVTGYVDQHAQRFKPSVRTMVMADPNMEATTRACFDIGNCCTSKAPEFFRQNKNQFPSSARDTPFQFGLNTDLNYFEWLDQNPALAKDFQQWMALKQEATASWTDWFDIQKHIIDGFDVQSPDNVLLVDVGGGEGKYLREFKEKFPTAPGQLVLQDLPNVVSAIENPPDVELMAHDFFTPQPVKGARTYFMHWILHDWSDERCRSILTNIVAAMKPDYSRLILHESLLPDTNCDLSSACMSIMMMLQVAAFERSEEQWRDLLESVGLSHVTFYQSPGNGEGIIEAIKL</sequence>
<dbReference type="InterPro" id="IPR036388">
    <property type="entry name" value="WH-like_DNA-bd_sf"/>
</dbReference>
<dbReference type="Gene3D" id="3.40.50.150">
    <property type="entry name" value="Vaccinia Virus protein VP39"/>
    <property type="match status" value="1"/>
</dbReference>
<evidence type="ECO:0000256" key="2">
    <source>
        <dbReference type="ARBA" id="ARBA00022679"/>
    </source>
</evidence>
<gene>
    <name evidence="5" type="ORF">N7460_008811</name>
</gene>
<keyword evidence="3" id="KW-0949">S-adenosyl-L-methionine</keyword>
<dbReference type="GO" id="GO:0008171">
    <property type="term" value="F:O-methyltransferase activity"/>
    <property type="evidence" value="ECO:0007669"/>
    <property type="project" value="InterPro"/>
</dbReference>
<dbReference type="PROSITE" id="PS51683">
    <property type="entry name" value="SAM_OMT_II"/>
    <property type="match status" value="1"/>
</dbReference>
<dbReference type="SUPFAM" id="SSF46785">
    <property type="entry name" value="Winged helix' DNA-binding domain"/>
    <property type="match status" value="1"/>
</dbReference>
<dbReference type="InterPro" id="IPR001077">
    <property type="entry name" value="COMT_C"/>
</dbReference>
<dbReference type="InterPro" id="IPR029063">
    <property type="entry name" value="SAM-dependent_MTases_sf"/>
</dbReference>
<dbReference type="Gene3D" id="1.10.10.10">
    <property type="entry name" value="Winged helix-like DNA-binding domain superfamily/Winged helix DNA-binding domain"/>
    <property type="match status" value="1"/>
</dbReference>
<dbReference type="InterPro" id="IPR036390">
    <property type="entry name" value="WH_DNA-bd_sf"/>
</dbReference>
<dbReference type="PANTHER" id="PTHR43712">
    <property type="entry name" value="PUTATIVE (AFU_ORTHOLOGUE AFUA_4G14580)-RELATED"/>
    <property type="match status" value="1"/>
</dbReference>
<feature type="domain" description="O-methyltransferase C-terminal" evidence="4">
    <location>
        <begin position="229"/>
        <end position="387"/>
    </location>
</feature>
<evidence type="ECO:0000313" key="5">
    <source>
        <dbReference type="EMBL" id="KAJ6034636.1"/>
    </source>
</evidence>
<comment type="caution">
    <text evidence="5">The sequence shown here is derived from an EMBL/GenBank/DDBJ whole genome shotgun (WGS) entry which is preliminary data.</text>
</comment>
<dbReference type="SUPFAM" id="SSF53335">
    <property type="entry name" value="S-adenosyl-L-methionine-dependent methyltransferases"/>
    <property type="match status" value="1"/>
</dbReference>
<name>A0AAD6I6A8_PENCN</name>
<protein>
    <submittedName>
        <fullName evidence="5">O-methyltransferase family 2</fullName>
    </submittedName>
</protein>